<evidence type="ECO:0000256" key="1">
    <source>
        <dbReference type="ARBA" id="ARBA00022448"/>
    </source>
</evidence>
<keyword evidence="2 5" id="KW-0349">Heme</keyword>
<dbReference type="EMBL" id="CP043329">
    <property type="protein sequence ID" value="QEK50515.1"/>
    <property type="molecule type" value="Genomic_DNA"/>
</dbReference>
<dbReference type="InterPro" id="IPR009050">
    <property type="entry name" value="Globin-like_sf"/>
</dbReference>
<sequence length="138" mass="15935">MKKDITAIEDIQLLVDTFYDKAVKDPQLGHIFNDVAKVNWEHHLPIMYKFWASVLLGETGYTGNPMDAHFRLNEKIPLTHEAFNSWKNIFMETVDEFFEGPTANEAKKKAVSIADLMFYKIHNYDQSAGVNIGKVRRD</sequence>
<organism evidence="6 7">
    <name type="scientific">Pedobacter aquae</name>
    <dbReference type="NCBI Taxonomy" id="2605747"/>
    <lineage>
        <taxon>Bacteria</taxon>
        <taxon>Pseudomonadati</taxon>
        <taxon>Bacteroidota</taxon>
        <taxon>Sphingobacteriia</taxon>
        <taxon>Sphingobacteriales</taxon>
        <taxon>Sphingobacteriaceae</taxon>
        <taxon>Pedobacter</taxon>
    </lineage>
</organism>
<dbReference type="Gene3D" id="1.10.490.10">
    <property type="entry name" value="Globins"/>
    <property type="match status" value="1"/>
</dbReference>
<dbReference type="Pfam" id="PF01152">
    <property type="entry name" value="Bac_globin"/>
    <property type="match status" value="1"/>
</dbReference>
<keyword evidence="4 5" id="KW-0408">Iron</keyword>
<dbReference type="AlphaFoldDB" id="A0A5C0VCK4"/>
<dbReference type="RefSeq" id="WP_149073685.1">
    <property type="nucleotide sequence ID" value="NZ_CP043329.1"/>
</dbReference>
<evidence type="ECO:0000313" key="7">
    <source>
        <dbReference type="Proteomes" id="UP000323653"/>
    </source>
</evidence>
<evidence type="ECO:0000313" key="6">
    <source>
        <dbReference type="EMBL" id="QEK50515.1"/>
    </source>
</evidence>
<keyword evidence="1" id="KW-0813">Transport</keyword>
<protein>
    <submittedName>
        <fullName evidence="6">Group III truncated hemoglobin</fullName>
    </submittedName>
</protein>
<evidence type="ECO:0000256" key="4">
    <source>
        <dbReference type="ARBA" id="ARBA00023004"/>
    </source>
</evidence>
<keyword evidence="3 5" id="KW-0479">Metal-binding</keyword>
<dbReference type="KEGG" id="pej:FYC62_01660"/>
<evidence type="ECO:0000256" key="5">
    <source>
        <dbReference type="PIRSR" id="PIRSR601486-1"/>
    </source>
</evidence>
<dbReference type="InterPro" id="IPR001486">
    <property type="entry name" value="Hemoglobin_trunc"/>
</dbReference>
<dbReference type="Proteomes" id="UP000323653">
    <property type="component" value="Chromosome"/>
</dbReference>
<dbReference type="GO" id="GO:0019825">
    <property type="term" value="F:oxygen binding"/>
    <property type="evidence" value="ECO:0007669"/>
    <property type="project" value="InterPro"/>
</dbReference>
<dbReference type="GO" id="GO:0046872">
    <property type="term" value="F:metal ion binding"/>
    <property type="evidence" value="ECO:0007669"/>
    <property type="project" value="UniProtKB-KW"/>
</dbReference>
<reference evidence="6 7" key="1">
    <citation type="submission" date="2019-08" db="EMBL/GenBank/DDBJ databases">
        <title>Pedobacter sp. nov., isolated from Han river, South Korea.</title>
        <authorList>
            <person name="Lee D.-H."/>
            <person name="Kim Y.-S."/>
            <person name="Hwang E.-M."/>
            <person name="Le Tran T.C."/>
            <person name="Cha C.-J."/>
        </authorList>
    </citation>
    <scope>NUCLEOTIDE SEQUENCE [LARGE SCALE GENOMIC DNA]</scope>
    <source>
        <strain evidence="6 7">CJ43</strain>
    </source>
</reference>
<gene>
    <name evidence="6" type="ORF">FYC62_01660</name>
</gene>
<keyword evidence="7" id="KW-1185">Reference proteome</keyword>
<accession>A0A5C0VCK4</accession>
<dbReference type="SUPFAM" id="SSF46458">
    <property type="entry name" value="Globin-like"/>
    <property type="match status" value="1"/>
</dbReference>
<dbReference type="CDD" id="cd08916">
    <property type="entry name" value="TrHb3_P"/>
    <property type="match status" value="1"/>
</dbReference>
<proteinExistence type="predicted"/>
<dbReference type="InterPro" id="IPR012292">
    <property type="entry name" value="Globin/Proto"/>
</dbReference>
<feature type="binding site" description="distal binding residue" evidence="5">
    <location>
        <position position="43"/>
    </location>
    <ligand>
        <name>heme</name>
        <dbReference type="ChEBI" id="CHEBI:30413"/>
    </ligand>
    <ligandPart>
        <name>Fe</name>
        <dbReference type="ChEBI" id="CHEBI:18248"/>
    </ligandPart>
</feature>
<name>A0A5C0VCK4_9SPHI</name>
<evidence type="ECO:0000256" key="3">
    <source>
        <dbReference type="ARBA" id="ARBA00022723"/>
    </source>
</evidence>
<evidence type="ECO:0000256" key="2">
    <source>
        <dbReference type="ARBA" id="ARBA00022617"/>
    </source>
</evidence>
<dbReference type="GO" id="GO:0020037">
    <property type="term" value="F:heme binding"/>
    <property type="evidence" value="ECO:0007669"/>
    <property type="project" value="InterPro"/>
</dbReference>